<evidence type="ECO:0000259" key="5">
    <source>
        <dbReference type="PROSITE" id="PS50931"/>
    </source>
</evidence>
<dbReference type="InterPro" id="IPR000847">
    <property type="entry name" value="LysR_HTH_N"/>
</dbReference>
<keyword evidence="4" id="KW-0804">Transcription</keyword>
<dbReference type="Gene3D" id="1.10.10.10">
    <property type="entry name" value="Winged helix-like DNA-binding domain superfamily/Winged helix DNA-binding domain"/>
    <property type="match status" value="1"/>
</dbReference>
<evidence type="ECO:0000256" key="4">
    <source>
        <dbReference type="ARBA" id="ARBA00023163"/>
    </source>
</evidence>
<evidence type="ECO:0000256" key="1">
    <source>
        <dbReference type="ARBA" id="ARBA00009437"/>
    </source>
</evidence>
<keyword evidence="3 6" id="KW-0238">DNA-binding</keyword>
<reference evidence="6 7" key="1">
    <citation type="submission" date="2018-08" db="EMBL/GenBank/DDBJ databases">
        <title>Genomic Encyclopedia of Archaeal and Bacterial Type Strains, Phase II (KMG-II): from individual species to whole genera.</title>
        <authorList>
            <person name="Goeker M."/>
        </authorList>
    </citation>
    <scope>NUCLEOTIDE SEQUENCE [LARGE SCALE GENOMIC DNA]</scope>
    <source>
        <strain evidence="6 7">DSM 17099</strain>
    </source>
</reference>
<evidence type="ECO:0000256" key="3">
    <source>
        <dbReference type="ARBA" id="ARBA00023125"/>
    </source>
</evidence>
<proteinExistence type="inferred from homology"/>
<dbReference type="SUPFAM" id="SSF53850">
    <property type="entry name" value="Periplasmic binding protein-like II"/>
    <property type="match status" value="1"/>
</dbReference>
<feature type="domain" description="HTH lysR-type" evidence="5">
    <location>
        <begin position="1"/>
        <end position="61"/>
    </location>
</feature>
<evidence type="ECO:0000256" key="2">
    <source>
        <dbReference type="ARBA" id="ARBA00023015"/>
    </source>
</evidence>
<evidence type="ECO:0000313" key="7">
    <source>
        <dbReference type="Proteomes" id="UP000256941"/>
    </source>
</evidence>
<organism evidence="6 7">
    <name type="scientific">Paracoccus versutus</name>
    <name type="common">Thiobacillus versutus</name>
    <dbReference type="NCBI Taxonomy" id="34007"/>
    <lineage>
        <taxon>Bacteria</taxon>
        <taxon>Pseudomonadati</taxon>
        <taxon>Pseudomonadota</taxon>
        <taxon>Alphaproteobacteria</taxon>
        <taxon>Rhodobacterales</taxon>
        <taxon>Paracoccaceae</taxon>
        <taxon>Paracoccus</taxon>
    </lineage>
</organism>
<dbReference type="Proteomes" id="UP000256941">
    <property type="component" value="Unassembled WGS sequence"/>
</dbReference>
<name>A0A3D9XDB3_PARVE</name>
<accession>A0A3D9XDB3</accession>
<dbReference type="AlphaFoldDB" id="A0A3D9XDB3"/>
<dbReference type="SUPFAM" id="SSF46785">
    <property type="entry name" value="Winged helix' DNA-binding domain"/>
    <property type="match status" value="1"/>
</dbReference>
<dbReference type="InterPro" id="IPR036388">
    <property type="entry name" value="WH-like_DNA-bd_sf"/>
</dbReference>
<dbReference type="GO" id="GO:0003677">
    <property type="term" value="F:DNA binding"/>
    <property type="evidence" value="ECO:0007669"/>
    <property type="project" value="UniProtKB-KW"/>
</dbReference>
<dbReference type="PANTHER" id="PTHR30419:SF8">
    <property type="entry name" value="NITROGEN ASSIMILATION TRANSCRIPTIONAL ACTIVATOR-RELATED"/>
    <property type="match status" value="1"/>
</dbReference>
<dbReference type="GO" id="GO:0005829">
    <property type="term" value="C:cytosol"/>
    <property type="evidence" value="ECO:0007669"/>
    <property type="project" value="TreeGrafter"/>
</dbReference>
<dbReference type="InterPro" id="IPR005119">
    <property type="entry name" value="LysR_subst-bd"/>
</dbReference>
<comment type="caution">
    <text evidence="6">The sequence shown here is derived from an EMBL/GenBank/DDBJ whole genome shotgun (WGS) entry which is preliminary data.</text>
</comment>
<sequence>MSIKLEMLRVFQVVAEAGSLGCASAVLGRTPSAVSMMLSQLQDNLGAELFETDRKNRLTPLGALVLEEANRALDAFDRSASAIRRHAKSTAGLVRIAAVPSATMDRLPEIIARFRRQRPDVRLEISDVDTATVRRRIKLDEADIGILSTSAEDQQIGEVIRRDALGIVCRAGGPISQAVGSGAARSWELLELEPLIENPLCHLVASELVFGLLLHCNLEARNTTALLAFVRSGLGATVLPESAIYHSPEQLEFVVPRDPESWRELRKMHSRDRHLSPAAQAFWNLIGA</sequence>
<dbReference type="InterPro" id="IPR036390">
    <property type="entry name" value="WH_DNA-bd_sf"/>
</dbReference>
<dbReference type="EMBL" id="QTUJ01000003">
    <property type="protein sequence ID" value="REF68526.1"/>
    <property type="molecule type" value="Genomic_DNA"/>
</dbReference>
<dbReference type="PANTHER" id="PTHR30419">
    <property type="entry name" value="HTH-TYPE TRANSCRIPTIONAL REGULATOR YBHD"/>
    <property type="match status" value="1"/>
</dbReference>
<evidence type="ECO:0000313" key="6">
    <source>
        <dbReference type="EMBL" id="REF68526.1"/>
    </source>
</evidence>
<dbReference type="GO" id="GO:0003700">
    <property type="term" value="F:DNA-binding transcription factor activity"/>
    <property type="evidence" value="ECO:0007669"/>
    <property type="project" value="InterPro"/>
</dbReference>
<protein>
    <submittedName>
        <fullName evidence="6">DNA-binding transcriptional LysR family regulator</fullName>
    </submittedName>
</protein>
<dbReference type="InterPro" id="IPR050950">
    <property type="entry name" value="HTH-type_LysR_regulators"/>
</dbReference>
<gene>
    <name evidence="6" type="ORF">BDD41_3587</name>
</gene>
<dbReference type="PROSITE" id="PS50931">
    <property type="entry name" value="HTH_LYSR"/>
    <property type="match status" value="1"/>
</dbReference>
<dbReference type="RefSeq" id="WP_116222559.1">
    <property type="nucleotide sequence ID" value="NZ_CP038197.1"/>
</dbReference>
<dbReference type="Pfam" id="PF03466">
    <property type="entry name" value="LysR_substrate"/>
    <property type="match status" value="1"/>
</dbReference>
<dbReference type="Pfam" id="PF00126">
    <property type="entry name" value="HTH_1"/>
    <property type="match status" value="1"/>
</dbReference>
<comment type="similarity">
    <text evidence="1">Belongs to the LysR transcriptional regulatory family.</text>
</comment>
<dbReference type="Gene3D" id="3.40.190.290">
    <property type="match status" value="1"/>
</dbReference>
<keyword evidence="2" id="KW-0805">Transcription regulation</keyword>